<accession>A0ABP0T0U3</accession>
<keyword evidence="2" id="KW-1185">Reference proteome</keyword>
<sequence>MGMLGLLCGRKVVDHLKPAGSGVILPLKIWDRSLKFFHPDAGIVGTGADFVEWLKIMTNNGKGNDARQIFSQFVLDALATPTTPELQPPFALDAPTTRGRLFPVRGDRLPRNKAHRPFNSFPGQKFSLGGCVIVEPDKAGLPTRAKGAWHWMGFASTYFFVNPREELAACFLTQLVSHRTYPILDELVQGVHESLT</sequence>
<organism evidence="1 2">
    <name type="scientific">Durusdinium trenchii</name>
    <dbReference type="NCBI Taxonomy" id="1381693"/>
    <lineage>
        <taxon>Eukaryota</taxon>
        <taxon>Sar</taxon>
        <taxon>Alveolata</taxon>
        <taxon>Dinophyceae</taxon>
        <taxon>Suessiales</taxon>
        <taxon>Symbiodiniaceae</taxon>
        <taxon>Durusdinium</taxon>
    </lineage>
</organism>
<comment type="caution">
    <text evidence="1">The sequence shown here is derived from an EMBL/GenBank/DDBJ whole genome shotgun (WGS) entry which is preliminary data.</text>
</comment>
<dbReference type="SUPFAM" id="SSF56601">
    <property type="entry name" value="beta-lactamase/transpeptidase-like"/>
    <property type="match status" value="1"/>
</dbReference>
<evidence type="ECO:0000313" key="1">
    <source>
        <dbReference type="EMBL" id="CAK9118218.1"/>
    </source>
</evidence>
<dbReference type="Gene3D" id="3.40.710.10">
    <property type="entry name" value="DD-peptidase/beta-lactamase superfamily"/>
    <property type="match status" value="1"/>
</dbReference>
<dbReference type="EMBL" id="CAXAMN010028939">
    <property type="protein sequence ID" value="CAK9118218.1"/>
    <property type="molecule type" value="Genomic_DNA"/>
</dbReference>
<evidence type="ECO:0008006" key="3">
    <source>
        <dbReference type="Google" id="ProtNLM"/>
    </source>
</evidence>
<proteinExistence type="predicted"/>
<reference evidence="1 2" key="1">
    <citation type="submission" date="2024-02" db="EMBL/GenBank/DDBJ databases">
        <authorList>
            <person name="Chen Y."/>
            <person name="Shah S."/>
            <person name="Dougan E. K."/>
            <person name="Thang M."/>
            <person name="Chan C."/>
        </authorList>
    </citation>
    <scope>NUCLEOTIDE SEQUENCE [LARGE SCALE GENOMIC DNA]</scope>
</reference>
<protein>
    <recommendedName>
        <fullName evidence="3">Beta-lactamase-related domain-containing protein</fullName>
    </recommendedName>
</protein>
<gene>
    <name evidence="1" type="ORF">CCMP2556_LOCUS55364</name>
</gene>
<name>A0ABP0T0U3_9DINO</name>
<dbReference type="InterPro" id="IPR012338">
    <property type="entry name" value="Beta-lactam/transpept-like"/>
</dbReference>
<dbReference type="Proteomes" id="UP001642484">
    <property type="component" value="Unassembled WGS sequence"/>
</dbReference>
<evidence type="ECO:0000313" key="2">
    <source>
        <dbReference type="Proteomes" id="UP001642484"/>
    </source>
</evidence>